<comment type="caution">
    <text evidence="1">The sequence shown here is derived from an EMBL/GenBank/DDBJ whole genome shotgun (WGS) entry which is preliminary data.</text>
</comment>
<proteinExistence type="predicted"/>
<dbReference type="RefSeq" id="WP_395416267.1">
    <property type="nucleotide sequence ID" value="NZ_JBIPKE010000012.1"/>
</dbReference>
<organism evidence="1 2">
    <name type="scientific">Marinoscillum luteum</name>
    <dbReference type="NCBI Taxonomy" id="861051"/>
    <lineage>
        <taxon>Bacteria</taxon>
        <taxon>Pseudomonadati</taxon>
        <taxon>Bacteroidota</taxon>
        <taxon>Cytophagia</taxon>
        <taxon>Cytophagales</taxon>
        <taxon>Reichenbachiellaceae</taxon>
        <taxon>Marinoscillum</taxon>
    </lineage>
</organism>
<name>A0ABW7N696_9BACT</name>
<dbReference type="EMBL" id="JBIPKE010000012">
    <property type="protein sequence ID" value="MFH6982580.1"/>
    <property type="molecule type" value="Genomic_DNA"/>
</dbReference>
<dbReference type="Proteomes" id="UP001610063">
    <property type="component" value="Unassembled WGS sequence"/>
</dbReference>
<protein>
    <submittedName>
        <fullName evidence="1">Uncharacterized protein</fullName>
    </submittedName>
</protein>
<sequence>MSVPNLSRAMEVDFSDIIDREWVYFEQALLPKKKDKYVMMQLLNPGYDSKIKVYLDPNANQTMNVSAGGLNLAGGEDKSYLVVYDGNKSEVYKKSGYKKDALEKLYKNCPVFTENYEGEKFKWSNFAEHIYVYDQLCN</sequence>
<keyword evidence="2" id="KW-1185">Reference proteome</keyword>
<evidence type="ECO:0000313" key="2">
    <source>
        <dbReference type="Proteomes" id="UP001610063"/>
    </source>
</evidence>
<gene>
    <name evidence="1" type="ORF">ACHKAR_03975</name>
</gene>
<reference evidence="1 2" key="1">
    <citation type="journal article" date="2013" name="Int. J. Syst. Evol. Microbiol.">
        <title>Marinoscillum luteum sp. nov., isolated from marine sediment.</title>
        <authorList>
            <person name="Cha I.T."/>
            <person name="Park S.J."/>
            <person name="Kim S.J."/>
            <person name="Kim J.G."/>
            <person name="Jung M.Y."/>
            <person name="Shin K.S."/>
            <person name="Kwon K.K."/>
            <person name="Yang S.H."/>
            <person name="Seo Y.S."/>
            <person name="Rhee S.K."/>
        </authorList>
    </citation>
    <scope>NUCLEOTIDE SEQUENCE [LARGE SCALE GENOMIC DNA]</scope>
    <source>
        <strain evidence="1 2">KCTC 23939</strain>
    </source>
</reference>
<accession>A0ABW7N696</accession>
<evidence type="ECO:0000313" key="1">
    <source>
        <dbReference type="EMBL" id="MFH6982580.1"/>
    </source>
</evidence>